<dbReference type="InterPro" id="IPR036390">
    <property type="entry name" value="WH_DNA-bd_sf"/>
</dbReference>
<dbReference type="SUPFAM" id="SSF46785">
    <property type="entry name" value="Winged helix' DNA-binding domain"/>
    <property type="match status" value="1"/>
</dbReference>
<name>A0A2T5EKQ4_VIBSP</name>
<evidence type="ECO:0000256" key="1">
    <source>
        <dbReference type="ARBA" id="ARBA00009437"/>
    </source>
</evidence>
<dbReference type="Pfam" id="PF00126">
    <property type="entry name" value="HTH_1"/>
    <property type="match status" value="1"/>
</dbReference>
<dbReference type="Gene3D" id="1.10.10.10">
    <property type="entry name" value="Winged helix-like DNA-binding domain superfamily/Winged helix DNA-binding domain"/>
    <property type="match status" value="1"/>
</dbReference>
<dbReference type="GO" id="GO:0032993">
    <property type="term" value="C:protein-DNA complex"/>
    <property type="evidence" value="ECO:0007669"/>
    <property type="project" value="TreeGrafter"/>
</dbReference>
<sequence length="301" mass="33949">MSLNYEIRHLKHFFALAEELNFRRAAEKLNIAQPALSRSLQKLESDLGVILFIRTTRLVELTDAGKAFHAGAHQAFLSLIDAEKSAMRVKIGEEGSLRIGYTNFAITGQLPQLLKAFKDSYPLIRLELIHQFSADQIESLEKERLDFGFITGPLIYKGITSFPFQQDPLVAIVPDSHPLSHKPSIDLIDLRHESFILGNANNWTHFFKIIQRVCRNAGFMPNIVEEAYDTEAILGLVSSGFGISLHAGTVKNYYRKGVKIIDINDHLDTISTELITFNPAQSPIKKIFFDFARSYSKGLKN</sequence>
<evidence type="ECO:0000259" key="5">
    <source>
        <dbReference type="PROSITE" id="PS50931"/>
    </source>
</evidence>
<dbReference type="Proteomes" id="UP000244080">
    <property type="component" value="Unassembled WGS sequence"/>
</dbReference>
<evidence type="ECO:0000256" key="2">
    <source>
        <dbReference type="ARBA" id="ARBA00023015"/>
    </source>
</evidence>
<evidence type="ECO:0000256" key="3">
    <source>
        <dbReference type="ARBA" id="ARBA00023125"/>
    </source>
</evidence>
<dbReference type="FunFam" id="1.10.10.10:FF:000001">
    <property type="entry name" value="LysR family transcriptional regulator"/>
    <property type="match status" value="1"/>
</dbReference>
<dbReference type="EMBL" id="PIGA01000008">
    <property type="protein sequence ID" value="PTP21065.1"/>
    <property type="molecule type" value="Genomic_DNA"/>
</dbReference>
<dbReference type="InterPro" id="IPR000847">
    <property type="entry name" value="LysR_HTH_N"/>
</dbReference>
<keyword evidence="4" id="KW-0804">Transcription</keyword>
<dbReference type="InterPro" id="IPR036388">
    <property type="entry name" value="WH-like_DNA-bd_sf"/>
</dbReference>
<feature type="domain" description="HTH lysR-type" evidence="5">
    <location>
        <begin position="5"/>
        <end position="62"/>
    </location>
</feature>
<dbReference type="Gene3D" id="3.40.190.10">
    <property type="entry name" value="Periplasmic binding protein-like II"/>
    <property type="match status" value="2"/>
</dbReference>
<dbReference type="RefSeq" id="WP_017086640.1">
    <property type="nucleotide sequence ID" value="NZ_CAWNZY010000095.1"/>
</dbReference>
<gene>
    <name evidence="6" type="ORF">CWO36_06445</name>
</gene>
<accession>A0A2T5EKQ4</accession>
<keyword evidence="2" id="KW-0805">Transcription regulation</keyword>
<dbReference type="InterPro" id="IPR005119">
    <property type="entry name" value="LysR_subst-bd"/>
</dbReference>
<dbReference type="SUPFAM" id="SSF53850">
    <property type="entry name" value="Periplasmic binding protein-like II"/>
    <property type="match status" value="1"/>
</dbReference>
<dbReference type="PANTHER" id="PTHR30346:SF0">
    <property type="entry name" value="HCA OPERON TRANSCRIPTIONAL ACTIVATOR HCAR"/>
    <property type="match status" value="1"/>
</dbReference>
<dbReference type="CDD" id="cd08414">
    <property type="entry name" value="PBP2_LTTR_aromatics_like"/>
    <property type="match status" value="1"/>
</dbReference>
<dbReference type="PANTHER" id="PTHR30346">
    <property type="entry name" value="TRANSCRIPTIONAL DUAL REGULATOR HCAR-RELATED"/>
    <property type="match status" value="1"/>
</dbReference>
<evidence type="ECO:0000256" key="4">
    <source>
        <dbReference type="ARBA" id="ARBA00023163"/>
    </source>
</evidence>
<dbReference type="Pfam" id="PF03466">
    <property type="entry name" value="LysR_substrate"/>
    <property type="match status" value="1"/>
</dbReference>
<dbReference type="GO" id="GO:0003700">
    <property type="term" value="F:DNA-binding transcription factor activity"/>
    <property type="evidence" value="ECO:0007669"/>
    <property type="project" value="InterPro"/>
</dbReference>
<evidence type="ECO:0000313" key="7">
    <source>
        <dbReference type="Proteomes" id="UP000244080"/>
    </source>
</evidence>
<dbReference type="PRINTS" id="PR00039">
    <property type="entry name" value="HTHLYSR"/>
</dbReference>
<protein>
    <submittedName>
        <fullName evidence="6">LysR family transcriptional regulator</fullName>
    </submittedName>
</protein>
<organism evidence="6 7">
    <name type="scientific">Vibrio splendidus</name>
    <dbReference type="NCBI Taxonomy" id="29497"/>
    <lineage>
        <taxon>Bacteria</taxon>
        <taxon>Pseudomonadati</taxon>
        <taxon>Pseudomonadota</taxon>
        <taxon>Gammaproteobacteria</taxon>
        <taxon>Vibrionales</taxon>
        <taxon>Vibrionaceae</taxon>
        <taxon>Vibrio</taxon>
    </lineage>
</organism>
<evidence type="ECO:0000313" key="6">
    <source>
        <dbReference type="EMBL" id="PTP21065.1"/>
    </source>
</evidence>
<reference evidence="6 7" key="1">
    <citation type="submission" date="2017-11" db="EMBL/GenBank/DDBJ databases">
        <title>Population delineation of vibrios coincides with oyster pathogenicity.</title>
        <authorList>
            <person name="Bruto M."/>
            <person name="Labreuche Y."/>
            <person name="James A."/>
            <person name="Piel D."/>
            <person name="Chenivesse S."/>
            <person name="Petton B."/>
            <person name="Polz M.F."/>
            <person name="Le Roux F."/>
        </authorList>
    </citation>
    <scope>NUCLEOTIDE SEQUENCE [LARGE SCALE GENOMIC DNA]</scope>
    <source>
        <strain evidence="6 7">1F_55</strain>
    </source>
</reference>
<keyword evidence="3" id="KW-0238">DNA-binding</keyword>
<proteinExistence type="inferred from homology"/>
<dbReference type="AlphaFoldDB" id="A0A2T5EKQ4"/>
<comment type="caution">
    <text evidence="6">The sequence shown here is derived from an EMBL/GenBank/DDBJ whole genome shotgun (WGS) entry which is preliminary data.</text>
</comment>
<dbReference type="PROSITE" id="PS50931">
    <property type="entry name" value="HTH_LYSR"/>
    <property type="match status" value="1"/>
</dbReference>
<dbReference type="GO" id="GO:0003677">
    <property type="term" value="F:DNA binding"/>
    <property type="evidence" value="ECO:0007669"/>
    <property type="project" value="UniProtKB-KW"/>
</dbReference>
<comment type="similarity">
    <text evidence="1">Belongs to the LysR transcriptional regulatory family.</text>
</comment>